<evidence type="ECO:0000313" key="4">
    <source>
        <dbReference type="EMBL" id="SNB64949.1"/>
    </source>
</evidence>
<reference evidence="5" key="1">
    <citation type="submission" date="2017-06" db="EMBL/GenBank/DDBJ databases">
        <authorList>
            <person name="Varghese N."/>
            <person name="Submissions S."/>
        </authorList>
    </citation>
    <scope>NUCLEOTIDE SEQUENCE [LARGE SCALE GENOMIC DNA]</scope>
    <source>
        <strain evidence="5">JAD2</strain>
    </source>
</reference>
<dbReference type="FunCoup" id="A0A212QYZ7">
    <property type="interactions" value="17"/>
</dbReference>
<dbReference type="CDD" id="cd06464">
    <property type="entry name" value="ACD_sHsps-like"/>
    <property type="match status" value="1"/>
</dbReference>
<gene>
    <name evidence="4" type="ORF">SAMN02746019_00008990</name>
</gene>
<protein>
    <submittedName>
        <fullName evidence="4">Heat shock protein Hsp20</fullName>
    </submittedName>
</protein>
<dbReference type="PANTHER" id="PTHR11527">
    <property type="entry name" value="HEAT-SHOCK PROTEIN 20 FAMILY MEMBER"/>
    <property type="match status" value="1"/>
</dbReference>
<dbReference type="AlphaFoldDB" id="A0A212QYZ7"/>
<dbReference type="InParanoid" id="A0A212QYZ7"/>
<dbReference type="Proteomes" id="UP000197025">
    <property type="component" value="Unassembled WGS sequence"/>
</dbReference>
<dbReference type="PROSITE" id="PS01031">
    <property type="entry name" value="SHSP"/>
    <property type="match status" value="1"/>
</dbReference>
<keyword evidence="5" id="KW-1185">Reference proteome</keyword>
<feature type="domain" description="SHSP" evidence="3">
    <location>
        <begin position="37"/>
        <end position="151"/>
    </location>
</feature>
<dbReference type="InterPro" id="IPR002068">
    <property type="entry name" value="A-crystallin/Hsp20_dom"/>
</dbReference>
<dbReference type="InterPro" id="IPR008978">
    <property type="entry name" value="HSP20-like_chaperone"/>
</dbReference>
<evidence type="ECO:0000313" key="5">
    <source>
        <dbReference type="Proteomes" id="UP000197025"/>
    </source>
</evidence>
<name>A0A212QYZ7_9CHLR</name>
<comment type="similarity">
    <text evidence="1 2">Belongs to the small heat shock protein (HSP20) family.</text>
</comment>
<dbReference type="OrthoDB" id="9811615at2"/>
<evidence type="ECO:0000259" key="3">
    <source>
        <dbReference type="PROSITE" id="PS01031"/>
    </source>
</evidence>
<sequence>MARELMLRDPFDAAFMTLREAIDRLFDQAFVRPFDGFTTLGVAAPVNIYELPDRYHVAILLPGVRPDSLEVQALGSSLTIRGEVALPEIENEKNVAVLRRDWTGGRFARTIEFGDPIDAEHIDARLENGVLHLVVPKAEAVRPRVIKVQVAR</sequence>
<dbReference type="Pfam" id="PF00011">
    <property type="entry name" value="HSP20"/>
    <property type="match status" value="1"/>
</dbReference>
<dbReference type="SUPFAM" id="SSF49764">
    <property type="entry name" value="HSP20-like chaperones"/>
    <property type="match status" value="1"/>
</dbReference>
<dbReference type="EMBL" id="FYEK01000027">
    <property type="protein sequence ID" value="SNB64949.1"/>
    <property type="molecule type" value="Genomic_DNA"/>
</dbReference>
<dbReference type="Gene3D" id="2.60.40.790">
    <property type="match status" value="1"/>
</dbReference>
<dbReference type="InterPro" id="IPR031107">
    <property type="entry name" value="Small_HSP"/>
</dbReference>
<proteinExistence type="inferred from homology"/>
<evidence type="ECO:0000256" key="2">
    <source>
        <dbReference type="RuleBase" id="RU003616"/>
    </source>
</evidence>
<evidence type="ECO:0000256" key="1">
    <source>
        <dbReference type="PROSITE-ProRule" id="PRU00285"/>
    </source>
</evidence>
<organism evidence="4 5">
    <name type="scientific">Thermoflexus hugenholtzii JAD2</name>
    <dbReference type="NCBI Taxonomy" id="877466"/>
    <lineage>
        <taxon>Bacteria</taxon>
        <taxon>Bacillati</taxon>
        <taxon>Chloroflexota</taxon>
        <taxon>Thermoflexia</taxon>
        <taxon>Thermoflexales</taxon>
        <taxon>Thermoflexaceae</taxon>
        <taxon>Thermoflexus</taxon>
    </lineage>
</organism>
<dbReference type="RefSeq" id="WP_088571145.1">
    <property type="nucleotide sequence ID" value="NZ_FYEK01000027.1"/>
</dbReference>
<accession>A0A212QYZ7</accession>
<keyword evidence="4" id="KW-0346">Stress response</keyword>